<dbReference type="AlphaFoldDB" id="A0A081BUP1"/>
<dbReference type="Proteomes" id="UP000030661">
    <property type="component" value="Unassembled WGS sequence"/>
</dbReference>
<dbReference type="HOGENOM" id="CLU_2913093_0_0_0"/>
<keyword evidence="2" id="KW-1185">Reference proteome</keyword>
<reference evidence="1" key="1">
    <citation type="journal article" date="2015" name="PeerJ">
        <title>First genomic representation of candidate bacterial phylum KSB3 points to enhanced environmental sensing as a trigger of wastewater bulking.</title>
        <authorList>
            <person name="Sekiguchi Y."/>
            <person name="Ohashi A."/>
            <person name="Parks D.H."/>
            <person name="Yamauchi T."/>
            <person name="Tyson G.W."/>
            <person name="Hugenholtz P."/>
        </authorList>
    </citation>
    <scope>NUCLEOTIDE SEQUENCE [LARGE SCALE GENOMIC DNA]</scope>
</reference>
<name>A0A081BUP1_VECG1</name>
<organism evidence="1">
    <name type="scientific">Vecturithrix granuli</name>
    <dbReference type="NCBI Taxonomy" id="1499967"/>
    <lineage>
        <taxon>Bacteria</taxon>
        <taxon>Candidatus Moduliflexota</taxon>
        <taxon>Candidatus Vecturitrichia</taxon>
        <taxon>Candidatus Vecturitrichales</taxon>
        <taxon>Candidatus Vecturitrichaceae</taxon>
        <taxon>Candidatus Vecturithrix</taxon>
    </lineage>
</organism>
<accession>A0A081BUP1</accession>
<dbReference type="STRING" id="1499967.U27_03008"/>
<dbReference type="EMBL" id="DF820464">
    <property type="protein sequence ID" value="GAK56046.1"/>
    <property type="molecule type" value="Genomic_DNA"/>
</dbReference>
<gene>
    <name evidence="1" type="ORF">U27_03008</name>
</gene>
<protein>
    <submittedName>
        <fullName evidence="1">Uncharacterized protein</fullName>
    </submittedName>
</protein>
<evidence type="ECO:0000313" key="2">
    <source>
        <dbReference type="Proteomes" id="UP000030661"/>
    </source>
</evidence>
<evidence type="ECO:0000313" key="1">
    <source>
        <dbReference type="EMBL" id="GAK56046.1"/>
    </source>
</evidence>
<proteinExistence type="predicted"/>
<sequence length="61" mass="6961">MIMTISGLLLLVVIGYIVIPFVAKNIRGVNVEQRNNLEMAIELEIEAFRKRDEETSLQAEE</sequence>